<gene>
    <name evidence="1" type="ORF">NZNM25_09860</name>
</gene>
<sequence length="57" mass="6271">MDKVQPTWTPDGKTHYALVFVDPKKSAGSWVFSGNALAIHSMNETPFTVSYAVVLTE</sequence>
<protein>
    <submittedName>
        <fullName evidence="1">Uncharacterized protein</fullName>
    </submittedName>
</protein>
<evidence type="ECO:0000313" key="1">
    <source>
        <dbReference type="EMBL" id="GBH34195.1"/>
    </source>
</evidence>
<comment type="caution">
    <text evidence="1">The sequence shown here is derived from an EMBL/GenBank/DDBJ whole genome shotgun (WGS) entry which is preliminary data.</text>
</comment>
<keyword evidence="2" id="KW-1185">Reference proteome</keyword>
<organism evidence="1 2">
    <name type="scientific">Nitrosopumilus zosterae</name>
    <dbReference type="NCBI Taxonomy" id="718286"/>
    <lineage>
        <taxon>Archaea</taxon>
        <taxon>Nitrososphaerota</taxon>
        <taxon>Nitrososphaeria</taxon>
        <taxon>Nitrosopumilales</taxon>
        <taxon>Nitrosopumilaceae</taxon>
        <taxon>Nitrosopumilus</taxon>
    </lineage>
</organism>
<dbReference type="Proteomes" id="UP000245829">
    <property type="component" value="Unassembled WGS sequence"/>
</dbReference>
<dbReference type="RefSeq" id="WP_160049209.1">
    <property type="nucleotide sequence ID" value="NZ_AP026695.1"/>
</dbReference>
<accession>A0A2S2KRV9</accession>
<dbReference type="AlphaFoldDB" id="A0A2S2KRV9"/>
<name>A0A2S2KRV9_9ARCH</name>
<reference evidence="1 2" key="1">
    <citation type="submission" date="2018-05" db="EMBL/GenBank/DDBJ databases">
        <title>genome sequencing of Nitrosopumilus sp. NM25.</title>
        <authorList>
            <person name="Mori K."/>
            <person name="Nakagawa T."/>
        </authorList>
    </citation>
    <scope>NUCLEOTIDE SEQUENCE [LARGE SCALE GENOMIC DNA]</scope>
    <source>
        <strain evidence="1 2">NM25</strain>
    </source>
</reference>
<dbReference type="GeneID" id="76208681"/>
<dbReference type="EMBL" id="BGKI01000004">
    <property type="protein sequence ID" value="GBH34195.1"/>
    <property type="molecule type" value="Genomic_DNA"/>
</dbReference>
<proteinExistence type="predicted"/>
<evidence type="ECO:0000313" key="2">
    <source>
        <dbReference type="Proteomes" id="UP000245829"/>
    </source>
</evidence>